<feature type="compositionally biased region" description="Basic residues" evidence="1">
    <location>
        <begin position="105"/>
        <end position="116"/>
    </location>
</feature>
<feature type="region of interest" description="Disordered" evidence="1">
    <location>
        <begin position="103"/>
        <end position="126"/>
    </location>
</feature>
<dbReference type="InterPro" id="IPR005162">
    <property type="entry name" value="Retrotrans_gag_dom"/>
</dbReference>
<gene>
    <name evidence="3" type="ORF">ISN44_As03g032710</name>
</gene>
<feature type="region of interest" description="Disordered" evidence="1">
    <location>
        <begin position="24"/>
        <end position="49"/>
    </location>
</feature>
<reference evidence="3 4" key="1">
    <citation type="submission" date="2020-12" db="EMBL/GenBank/DDBJ databases">
        <title>Concerted genomic and epigenomic changes stabilize Arabidopsis allopolyploids.</title>
        <authorList>
            <person name="Chen Z."/>
        </authorList>
    </citation>
    <scope>NUCLEOTIDE SEQUENCE [LARGE SCALE GENOMIC DNA]</scope>
    <source>
        <strain evidence="3">As9502</strain>
        <tissue evidence="3">Leaf</tissue>
    </source>
</reference>
<dbReference type="Pfam" id="PF03732">
    <property type="entry name" value="Retrotrans_gag"/>
    <property type="match status" value="1"/>
</dbReference>
<evidence type="ECO:0000313" key="4">
    <source>
        <dbReference type="Proteomes" id="UP000694251"/>
    </source>
</evidence>
<name>A0A8T2FAH8_ARASU</name>
<organism evidence="3 4">
    <name type="scientific">Arabidopsis suecica</name>
    <name type="common">Swedish thale-cress</name>
    <name type="synonym">Cardaminopsis suecica</name>
    <dbReference type="NCBI Taxonomy" id="45249"/>
    <lineage>
        <taxon>Eukaryota</taxon>
        <taxon>Viridiplantae</taxon>
        <taxon>Streptophyta</taxon>
        <taxon>Embryophyta</taxon>
        <taxon>Tracheophyta</taxon>
        <taxon>Spermatophyta</taxon>
        <taxon>Magnoliopsida</taxon>
        <taxon>eudicotyledons</taxon>
        <taxon>Gunneridae</taxon>
        <taxon>Pentapetalae</taxon>
        <taxon>rosids</taxon>
        <taxon>malvids</taxon>
        <taxon>Brassicales</taxon>
        <taxon>Brassicaceae</taxon>
        <taxon>Camelineae</taxon>
        <taxon>Arabidopsis</taxon>
    </lineage>
</organism>
<dbReference type="OrthoDB" id="1111333at2759"/>
<sequence>MISSKILHYHLLRISFEVPKEKIRDAEPSSSHQGDAASSSNAPEEPSPFMAREDTTADIAWELDHLEDHEPSLVRRLHVPIADEPNEAEGIFQVAERIAMCKADKGKKKKKKKKKQVMPDPPGSTLCTEQSLRDLASRFHFGEDVILRLPTPSKRVDNPPEGFFALNERFFYHCFLGSRSRARSIRFLEPCHDDIVSIHGELSTRRCNWLNHFSTSTKVTLREVSAKKKEDKERRLAEEKRLAEAGVISPRAPPDAIQDREAIPEAIDKSMILKKMCMTRSKGSSHLVHYHEDIGRFERENKKKKQLAVQREAEMANVVDDDGLQFEGEHHGVFQDPPPPNGNLPTDGGNVVRAAAANAARAAALNARPAPARQTLRDHDAPNIEFFRDRNQQLPINRNDFEIKTGLLALVKQNQFFVHSSENHVYHLDNFEDICRITRMNGVPDDIIKCRLFIFSLADKAHRWLKSLDPGGTESFHEAWERFKDYYRECPHHGFSRATLISTFYRGVDKAYKMALDTASNGDFMTKTETEATELIKNLAASNNNHNVDYDRSNRGGGGESKQLAELSVKVEQLLRRDQKVVNFCEDSSKGMVHQEYSGDGSEDLQAEMNFVNEIRYIQLRQAHKVQNFSPTDFRIKRTIRDISKLQQVPVMRLHLEIMMMQQILEGQKKNAADINVKVDSMYNDLNGKFATLSSHVKTLENQVSQVVSASMRRAGAHSGKVEPKRKEQCYAIMIQEEPREIDVAKQVETNAVVVETLVEDKIVEDDEPLSKEPPPYVPTLPFPGRKEMVSTCSAIPPATIPEKLGDPGSFVLPCRIGKSAFERCLYDLGAGVNLMPLYVSKRLGITNFKPSRISLILADRSVRFLVGLAENVHVRVGDFYIPTDFVVLELDKEPHDPLTLGRPFLNTVGAIIDVRRSTINLQIGDFALEFDMKGTRKNPTIEGHAFSVHTNDEPGAECAKDCIELSDVEEVLDGDTKDAHVTLIPLQCVGDTIEYKVQCKGTSKPFSKARSILTLEWKEKGRKAVKRVVGKKPARLGSVDPSIGSIHPEAYVGAQKCLQNGIGRSQHWIDRSKSILRSSKMSARMGSVDPITGSIDPVEVEELQPSIPVVEDERRLWWRCSDEDERRGGRWADTLPCLLFLSIHIADRRNGDLEEVEDENLIDLEPEITRNDEESEILEKI</sequence>
<comment type="caution">
    <text evidence="3">The sequence shown here is derived from an EMBL/GenBank/DDBJ whole genome shotgun (WGS) entry which is preliminary data.</text>
</comment>
<dbReference type="AlphaFoldDB" id="A0A8T2FAH8"/>
<dbReference type="CDD" id="cd00303">
    <property type="entry name" value="retropepsin_like"/>
    <property type="match status" value="1"/>
</dbReference>
<accession>A0A8T2FAH8</accession>
<proteinExistence type="predicted"/>
<dbReference type="EMBL" id="JAEFBJ010000003">
    <property type="protein sequence ID" value="KAG7633107.1"/>
    <property type="molecule type" value="Genomic_DNA"/>
</dbReference>
<evidence type="ECO:0000256" key="1">
    <source>
        <dbReference type="SAM" id="MobiDB-lite"/>
    </source>
</evidence>
<keyword evidence="4" id="KW-1185">Reference proteome</keyword>
<dbReference type="Proteomes" id="UP000694251">
    <property type="component" value="Chromosome 3"/>
</dbReference>
<feature type="domain" description="Retrotransposon gag" evidence="2">
    <location>
        <begin position="461"/>
        <end position="509"/>
    </location>
</feature>
<evidence type="ECO:0000259" key="2">
    <source>
        <dbReference type="Pfam" id="PF03732"/>
    </source>
</evidence>
<evidence type="ECO:0000313" key="3">
    <source>
        <dbReference type="EMBL" id="KAG7633107.1"/>
    </source>
</evidence>
<dbReference type="PANTHER" id="PTHR33067">
    <property type="entry name" value="RNA-DIRECTED DNA POLYMERASE-RELATED"/>
    <property type="match status" value="1"/>
</dbReference>
<feature type="compositionally biased region" description="Low complexity" evidence="1">
    <location>
        <begin position="29"/>
        <end position="48"/>
    </location>
</feature>
<protein>
    <submittedName>
        <fullName evidence="3">Retrotransposon gag domain</fullName>
    </submittedName>
</protein>
<dbReference type="PANTHER" id="PTHR33067:SF31">
    <property type="entry name" value="RNA-DIRECTED DNA POLYMERASE"/>
    <property type="match status" value="1"/>
</dbReference>